<dbReference type="InterPro" id="IPR005302">
    <property type="entry name" value="MoCF_Sase_C"/>
</dbReference>
<dbReference type="AlphaFoldDB" id="A0A381DKU7"/>
<dbReference type="Proteomes" id="UP000254920">
    <property type="component" value="Unassembled WGS sequence"/>
</dbReference>
<dbReference type="EMBL" id="UFVD01000001">
    <property type="protein sequence ID" value="SUX11334.1"/>
    <property type="molecule type" value="Genomic_DNA"/>
</dbReference>
<evidence type="ECO:0000259" key="1">
    <source>
        <dbReference type="PROSITE" id="PS51340"/>
    </source>
</evidence>
<dbReference type="InterPro" id="IPR011037">
    <property type="entry name" value="Pyrv_Knase-like_insert_dom_sf"/>
</dbReference>
<organism evidence="2 3">
    <name type="scientific">Campylobacter sputorum subsp. sputorum</name>
    <dbReference type="NCBI Taxonomy" id="32024"/>
    <lineage>
        <taxon>Bacteria</taxon>
        <taxon>Pseudomonadati</taxon>
        <taxon>Campylobacterota</taxon>
        <taxon>Epsilonproteobacteria</taxon>
        <taxon>Campylobacterales</taxon>
        <taxon>Campylobacteraceae</taxon>
        <taxon>Campylobacter</taxon>
    </lineage>
</organism>
<dbReference type="GO" id="GO:0003824">
    <property type="term" value="F:catalytic activity"/>
    <property type="evidence" value="ECO:0007669"/>
    <property type="project" value="InterPro"/>
</dbReference>
<sequence length="221" mass="25603">MVYSLQIGNIKKYSDENRKEFSSALIKNIYQHRITIDINGVNKDCISDTKNHGGTNKAVFANALSNYKIWNDFLGKKLNIGDMGENITMKNLDENSVFIGDIHYIGSCILQVSQPRKPCAKLYKIHKNRNFTKFIFSSGLSGWYYKVLKSGECLLGDEVKVEQIEKTRLSIMDLNKLFFAPKENIKLFDKLKNLNTIENNWVKTIQKRLDYSYDNSYMKEL</sequence>
<dbReference type="GO" id="GO:0030170">
    <property type="term" value="F:pyridoxal phosphate binding"/>
    <property type="evidence" value="ECO:0007669"/>
    <property type="project" value="InterPro"/>
</dbReference>
<proteinExistence type="predicted"/>
<dbReference type="GO" id="GO:0030151">
    <property type="term" value="F:molybdenum ion binding"/>
    <property type="evidence" value="ECO:0007669"/>
    <property type="project" value="InterPro"/>
</dbReference>
<evidence type="ECO:0000313" key="3">
    <source>
        <dbReference type="Proteomes" id="UP000254920"/>
    </source>
</evidence>
<keyword evidence="3" id="KW-1185">Reference proteome</keyword>
<dbReference type="Pfam" id="PF03473">
    <property type="entry name" value="MOSC"/>
    <property type="match status" value="1"/>
</dbReference>
<dbReference type="PANTHER" id="PTHR30212">
    <property type="entry name" value="PROTEIN YIIM"/>
    <property type="match status" value="1"/>
</dbReference>
<dbReference type="PANTHER" id="PTHR30212:SF2">
    <property type="entry name" value="PROTEIN YIIM"/>
    <property type="match status" value="1"/>
</dbReference>
<dbReference type="PROSITE" id="PS51340">
    <property type="entry name" value="MOSC"/>
    <property type="match status" value="1"/>
</dbReference>
<dbReference type="Gene3D" id="2.40.33.20">
    <property type="entry name" value="PK beta-barrel domain-like"/>
    <property type="match status" value="1"/>
</dbReference>
<protein>
    <submittedName>
        <fullName evidence="2">MOSC-domain containing protein</fullName>
    </submittedName>
</protein>
<accession>A0A381DKU7</accession>
<dbReference type="SUPFAM" id="SSF50800">
    <property type="entry name" value="PK beta-barrel domain-like"/>
    <property type="match status" value="1"/>
</dbReference>
<dbReference type="InterPro" id="IPR052353">
    <property type="entry name" value="Benzoxazolinone_Detox_Enz"/>
</dbReference>
<feature type="domain" description="MOSC" evidence="1">
    <location>
        <begin position="26"/>
        <end position="162"/>
    </location>
</feature>
<evidence type="ECO:0000313" key="2">
    <source>
        <dbReference type="EMBL" id="SUX11334.1"/>
    </source>
</evidence>
<name>A0A381DKU7_9BACT</name>
<reference evidence="2 3" key="1">
    <citation type="submission" date="2018-06" db="EMBL/GenBank/DDBJ databases">
        <authorList>
            <consortium name="Pathogen Informatics"/>
            <person name="Doyle S."/>
        </authorList>
    </citation>
    <scope>NUCLEOTIDE SEQUENCE [LARGE SCALE GENOMIC DNA]</scope>
    <source>
        <strain evidence="2 3">NCTC12475</strain>
    </source>
</reference>
<gene>
    <name evidence="2" type="primary">yiiM</name>
    <name evidence="2" type="ORF">NCTC12475_01553</name>
</gene>